<keyword evidence="3" id="KW-1185">Reference proteome</keyword>
<dbReference type="GO" id="GO:0016740">
    <property type="term" value="F:transferase activity"/>
    <property type="evidence" value="ECO:0007669"/>
    <property type="project" value="UniProtKB-KW"/>
</dbReference>
<dbReference type="PANTHER" id="PTHR34383">
    <property type="entry name" value="POLYPHOSPHATE:AMP PHOSPHOTRANSFERASE-RELATED"/>
    <property type="match status" value="1"/>
</dbReference>
<dbReference type="SUPFAM" id="SSF52540">
    <property type="entry name" value="P-loop containing nucleoside triphosphate hydrolases"/>
    <property type="match status" value="1"/>
</dbReference>
<evidence type="ECO:0000313" key="3">
    <source>
        <dbReference type="Proteomes" id="UP001162834"/>
    </source>
</evidence>
<dbReference type="InterPro" id="IPR027417">
    <property type="entry name" value="P-loop_NTPase"/>
</dbReference>
<dbReference type="RefSeq" id="WP_259313203.1">
    <property type="nucleotide sequence ID" value="NZ_CP087164.1"/>
</dbReference>
<dbReference type="KEGG" id="sbae:DSM104329_05631"/>
<dbReference type="Proteomes" id="UP001162834">
    <property type="component" value="Chromosome"/>
</dbReference>
<organism evidence="2 3">
    <name type="scientific">Capillimicrobium parvum</name>
    <dbReference type="NCBI Taxonomy" id="2884022"/>
    <lineage>
        <taxon>Bacteria</taxon>
        <taxon>Bacillati</taxon>
        <taxon>Actinomycetota</taxon>
        <taxon>Thermoleophilia</taxon>
        <taxon>Solirubrobacterales</taxon>
        <taxon>Capillimicrobiaceae</taxon>
        <taxon>Capillimicrobium</taxon>
    </lineage>
</organism>
<dbReference type="EMBL" id="CP087164">
    <property type="protein sequence ID" value="UGS39199.1"/>
    <property type="molecule type" value="Genomic_DNA"/>
</dbReference>
<dbReference type="Pfam" id="PF03976">
    <property type="entry name" value="PPK2"/>
    <property type="match status" value="1"/>
</dbReference>
<dbReference type="PANTHER" id="PTHR34383:SF3">
    <property type="entry name" value="POLYPHOSPHATE:AMP PHOSPHOTRANSFERASE"/>
    <property type="match status" value="1"/>
</dbReference>
<dbReference type="EC" id="2.7.4.-" evidence="2"/>
<dbReference type="AlphaFoldDB" id="A0A9E6Y394"/>
<name>A0A9E6Y394_9ACTN</name>
<dbReference type="InterPro" id="IPR022488">
    <property type="entry name" value="PPK2-related"/>
</dbReference>
<keyword evidence="2" id="KW-0808">Transferase</keyword>
<sequence>MGFFDDVDLSLRLNGDEEQEQLERLGRRLLQLRLTAGGLIGSGRLGPPLCVLVEGWDAGGKGGAIKRLVAPLDARHVRVATFAAPTPDEKRHHFLHRFVSALPGWGGMAIMDRTWYGRVLVERVEGFATKAEWTRAYGEIDQFERMLAEEGMIFLKIWLHISDEEQLKRFEKRRKDPLKSWKLTDEDWRNREKRPAYEAACEDMFERTSTGWAPWHIVPAESKSYARVEVMRLAVTALEDGLRRADVPIPEPL</sequence>
<feature type="domain" description="Polyphosphate kinase-2-related" evidence="1">
    <location>
        <begin position="16"/>
        <end position="240"/>
    </location>
</feature>
<gene>
    <name evidence="2" type="ORF">DSM104329_05631</name>
</gene>
<proteinExistence type="predicted"/>
<evidence type="ECO:0000313" key="2">
    <source>
        <dbReference type="EMBL" id="UGS39199.1"/>
    </source>
</evidence>
<protein>
    <submittedName>
        <fullName evidence="2">Polyphosphate:AMP phosphotransferase</fullName>
        <ecNumber evidence="2">2.7.4.-</ecNumber>
    </submittedName>
</protein>
<evidence type="ECO:0000259" key="1">
    <source>
        <dbReference type="Pfam" id="PF03976"/>
    </source>
</evidence>
<reference evidence="2" key="1">
    <citation type="journal article" date="2022" name="Int. J. Syst. Evol. Microbiol.">
        <title>Pseudomonas aegrilactucae sp. nov. and Pseudomonas morbosilactucae sp. nov., pathogens causing bacterial rot of lettuce in Japan.</title>
        <authorList>
            <person name="Sawada H."/>
            <person name="Fujikawa T."/>
            <person name="Satou M."/>
        </authorList>
    </citation>
    <scope>NUCLEOTIDE SEQUENCE</scope>
    <source>
        <strain evidence="2">0166_1</strain>
    </source>
</reference>
<dbReference type="Gene3D" id="3.40.50.300">
    <property type="entry name" value="P-loop containing nucleotide triphosphate hydrolases"/>
    <property type="match status" value="1"/>
</dbReference>
<accession>A0A9E6Y394</accession>